<dbReference type="RefSeq" id="WP_380920437.1">
    <property type="nucleotide sequence ID" value="NZ_JBHUPE010000004.1"/>
</dbReference>
<feature type="transmembrane region" description="Helical" evidence="1">
    <location>
        <begin position="7"/>
        <end position="25"/>
    </location>
</feature>
<keyword evidence="1" id="KW-0472">Membrane</keyword>
<evidence type="ECO:0000313" key="2">
    <source>
        <dbReference type="EMBL" id="MFD2904449.1"/>
    </source>
</evidence>
<evidence type="ECO:0008006" key="4">
    <source>
        <dbReference type="Google" id="ProtNLM"/>
    </source>
</evidence>
<dbReference type="EMBL" id="JBHUPE010000004">
    <property type="protein sequence ID" value="MFD2904449.1"/>
    <property type="molecule type" value="Genomic_DNA"/>
</dbReference>
<comment type="caution">
    <text evidence="2">The sequence shown here is derived from an EMBL/GenBank/DDBJ whole genome shotgun (WGS) entry which is preliminary data.</text>
</comment>
<proteinExistence type="predicted"/>
<keyword evidence="1" id="KW-0812">Transmembrane</keyword>
<organism evidence="2 3">
    <name type="scientific">Sphingobacterium anhuiense</name>
    <dbReference type="NCBI Taxonomy" id="493780"/>
    <lineage>
        <taxon>Bacteria</taxon>
        <taxon>Pseudomonadati</taxon>
        <taxon>Bacteroidota</taxon>
        <taxon>Sphingobacteriia</taxon>
        <taxon>Sphingobacteriales</taxon>
        <taxon>Sphingobacteriaceae</taxon>
        <taxon>Sphingobacterium</taxon>
    </lineage>
</organism>
<protein>
    <recommendedName>
        <fullName evidence="4">DUF3592 domain-containing protein</fullName>
    </recommendedName>
</protein>
<dbReference type="Proteomes" id="UP001597509">
    <property type="component" value="Unassembled WGS sequence"/>
</dbReference>
<keyword evidence="3" id="KW-1185">Reference proteome</keyword>
<evidence type="ECO:0000256" key="1">
    <source>
        <dbReference type="SAM" id="Phobius"/>
    </source>
</evidence>
<accession>A0ABW5YVF2</accession>
<evidence type="ECO:0000313" key="3">
    <source>
        <dbReference type="Proteomes" id="UP001597509"/>
    </source>
</evidence>
<gene>
    <name evidence="2" type="ORF">ACFS6I_10970</name>
</gene>
<keyword evidence="1" id="KW-1133">Transmembrane helix</keyword>
<reference evidence="3" key="1">
    <citation type="journal article" date="2019" name="Int. J. Syst. Evol. Microbiol.">
        <title>The Global Catalogue of Microorganisms (GCM) 10K type strain sequencing project: providing services to taxonomists for standard genome sequencing and annotation.</title>
        <authorList>
            <consortium name="The Broad Institute Genomics Platform"/>
            <consortium name="The Broad Institute Genome Sequencing Center for Infectious Disease"/>
            <person name="Wu L."/>
            <person name="Ma J."/>
        </authorList>
    </citation>
    <scope>NUCLEOTIDE SEQUENCE [LARGE SCALE GENOMIC DNA]</scope>
    <source>
        <strain evidence="3">KCTC 22209</strain>
    </source>
</reference>
<feature type="transmembrane region" description="Helical" evidence="1">
    <location>
        <begin position="103"/>
        <end position="125"/>
    </location>
</feature>
<name>A0ABW5YVF2_9SPHI</name>
<sequence length="133" mass="15892">MYYKNQFFFILITLSFFMYAMFHYLRYHGLDVVNNVKEVSVLSTSCTAAPRMASGMKVSFQNKDYSINLPYEDCSRYSSGDKVELLYDVKYDQFYLPDFVKVFRYRVIFAGCVLLTLIIPWKYVVKRFNFLKF</sequence>